<keyword evidence="2" id="KW-1185">Reference proteome</keyword>
<dbReference type="Gene3D" id="3.80.10.10">
    <property type="entry name" value="Ribonuclease Inhibitor"/>
    <property type="match status" value="1"/>
</dbReference>
<dbReference type="SUPFAM" id="SSF52047">
    <property type="entry name" value="RNI-like"/>
    <property type="match status" value="1"/>
</dbReference>
<sequence length="101" mass="11267">MNTLLPTLEYLTINNCPKIESFPDGGLPPSLRTLHIENCYKLLRSLYLASMDMLSELRIEGPCEEVKSSPKEGLVSSASRTVPDETLANLAKNFSHQRHHG</sequence>
<dbReference type="InterPro" id="IPR032675">
    <property type="entry name" value="LRR_dom_sf"/>
</dbReference>
<organism evidence="1 2">
    <name type="scientific">Canavalia gladiata</name>
    <name type="common">Sword bean</name>
    <name type="synonym">Dolichos gladiatus</name>
    <dbReference type="NCBI Taxonomy" id="3824"/>
    <lineage>
        <taxon>Eukaryota</taxon>
        <taxon>Viridiplantae</taxon>
        <taxon>Streptophyta</taxon>
        <taxon>Embryophyta</taxon>
        <taxon>Tracheophyta</taxon>
        <taxon>Spermatophyta</taxon>
        <taxon>Magnoliopsida</taxon>
        <taxon>eudicotyledons</taxon>
        <taxon>Gunneridae</taxon>
        <taxon>Pentapetalae</taxon>
        <taxon>rosids</taxon>
        <taxon>fabids</taxon>
        <taxon>Fabales</taxon>
        <taxon>Fabaceae</taxon>
        <taxon>Papilionoideae</taxon>
        <taxon>50 kb inversion clade</taxon>
        <taxon>NPAAA clade</taxon>
        <taxon>indigoferoid/millettioid clade</taxon>
        <taxon>Phaseoleae</taxon>
        <taxon>Canavalia</taxon>
    </lineage>
</organism>
<proteinExistence type="predicted"/>
<protein>
    <submittedName>
        <fullName evidence="1">Uncharacterized protein</fullName>
    </submittedName>
</protein>
<dbReference type="Proteomes" id="UP001367508">
    <property type="component" value="Unassembled WGS sequence"/>
</dbReference>
<comment type="caution">
    <text evidence="1">The sequence shown here is derived from an EMBL/GenBank/DDBJ whole genome shotgun (WGS) entry which is preliminary data.</text>
</comment>
<accession>A0AAN9JZ23</accession>
<evidence type="ECO:0000313" key="1">
    <source>
        <dbReference type="EMBL" id="KAK7306547.1"/>
    </source>
</evidence>
<name>A0AAN9JZ23_CANGL</name>
<evidence type="ECO:0000313" key="2">
    <source>
        <dbReference type="Proteomes" id="UP001367508"/>
    </source>
</evidence>
<dbReference type="AlphaFoldDB" id="A0AAN9JZ23"/>
<dbReference type="EMBL" id="JAYMYQ010000011">
    <property type="protein sequence ID" value="KAK7306547.1"/>
    <property type="molecule type" value="Genomic_DNA"/>
</dbReference>
<gene>
    <name evidence="1" type="ORF">VNO77_44494</name>
</gene>
<reference evidence="1 2" key="1">
    <citation type="submission" date="2024-01" db="EMBL/GenBank/DDBJ databases">
        <title>The genomes of 5 underutilized Papilionoideae crops provide insights into root nodulation and disease resistanc.</title>
        <authorList>
            <person name="Jiang F."/>
        </authorList>
    </citation>
    <scope>NUCLEOTIDE SEQUENCE [LARGE SCALE GENOMIC DNA]</scope>
    <source>
        <strain evidence="1">LVBAO_FW01</strain>
        <tissue evidence="1">Leaves</tissue>
    </source>
</reference>